<evidence type="ECO:0000313" key="1">
    <source>
        <dbReference type="EMBL" id="MST65594.1"/>
    </source>
</evidence>
<dbReference type="Proteomes" id="UP000440513">
    <property type="component" value="Unassembled WGS sequence"/>
</dbReference>
<evidence type="ECO:0000313" key="2">
    <source>
        <dbReference type="Proteomes" id="UP000440513"/>
    </source>
</evidence>
<dbReference type="RefSeq" id="WP_154431384.1">
    <property type="nucleotide sequence ID" value="NZ_VUMS01000003.1"/>
</dbReference>
<dbReference type="EMBL" id="VUMS01000003">
    <property type="protein sequence ID" value="MST65594.1"/>
    <property type="molecule type" value="Genomic_DNA"/>
</dbReference>
<gene>
    <name evidence="1" type="ORF">FYJ57_02345</name>
</gene>
<accession>A0A7X2P161</accession>
<reference evidence="1 2" key="1">
    <citation type="submission" date="2019-08" db="EMBL/GenBank/DDBJ databases">
        <title>In-depth cultivation of the pig gut microbiome towards novel bacterial diversity and tailored functional studies.</title>
        <authorList>
            <person name="Wylensek D."/>
            <person name="Hitch T.C.A."/>
            <person name="Clavel T."/>
        </authorList>
    </citation>
    <scope>NUCLEOTIDE SEQUENCE [LARGE SCALE GENOMIC DNA]</scope>
    <source>
        <strain evidence="1 2">BSM-380-WT-5A</strain>
    </source>
</reference>
<sequence length="106" mass="12359">MSLGWKTGEVDQKIHEKYQGVEAGAYLRVCEILEKSIYGQQNLEPYEMRTVSAFMKKLEVIGGNTLNRKERIELRYGYVVRIMEKICRKTGQKGKTKKNSRKELTK</sequence>
<protein>
    <submittedName>
        <fullName evidence="1">Uncharacterized protein</fullName>
    </submittedName>
</protein>
<keyword evidence="2" id="KW-1185">Reference proteome</keyword>
<organism evidence="1 2">
    <name type="scientific">Oliverpabstia intestinalis</name>
    <dbReference type="NCBI Taxonomy" id="2606633"/>
    <lineage>
        <taxon>Bacteria</taxon>
        <taxon>Bacillati</taxon>
        <taxon>Bacillota</taxon>
        <taxon>Clostridia</taxon>
        <taxon>Lachnospirales</taxon>
        <taxon>Lachnospiraceae</taxon>
        <taxon>Oliverpabstia</taxon>
    </lineage>
</organism>
<dbReference type="AlphaFoldDB" id="A0A7X2P161"/>
<comment type="caution">
    <text evidence="1">The sequence shown here is derived from an EMBL/GenBank/DDBJ whole genome shotgun (WGS) entry which is preliminary data.</text>
</comment>
<name>A0A7X2P161_9FIRM</name>
<proteinExistence type="predicted"/>